<dbReference type="NCBIfam" id="TIGR00231">
    <property type="entry name" value="small_GTP"/>
    <property type="match status" value="1"/>
</dbReference>
<keyword evidence="5" id="KW-0342">GTP-binding</keyword>
<keyword evidence="6" id="KW-0449">Lipoprotein</keyword>
<evidence type="ECO:0000256" key="1">
    <source>
        <dbReference type="ARBA" id="ARBA00006270"/>
    </source>
</evidence>
<evidence type="ECO:0000256" key="4">
    <source>
        <dbReference type="ARBA" id="ARBA00022927"/>
    </source>
</evidence>
<dbReference type="SMART" id="SM00173">
    <property type="entry name" value="RAS"/>
    <property type="match status" value="1"/>
</dbReference>
<dbReference type="Gene3D" id="3.40.50.300">
    <property type="entry name" value="P-loop containing nucleotide triphosphate hydrolases"/>
    <property type="match status" value="1"/>
</dbReference>
<dbReference type="FunFam" id="3.40.50.300:FF:000751">
    <property type="entry name" value="Rab family GTPase, putative"/>
    <property type="match status" value="1"/>
</dbReference>
<dbReference type="PANTHER" id="PTHR47981:SF20">
    <property type="entry name" value="RAS-RELATED PROTEIN RAB-7A"/>
    <property type="match status" value="1"/>
</dbReference>
<comment type="similarity">
    <text evidence="1">Belongs to the small GTPase superfamily. Rab family.</text>
</comment>
<dbReference type="PRINTS" id="PR00449">
    <property type="entry name" value="RASTRNSFRMNG"/>
</dbReference>
<reference evidence="10 11" key="1">
    <citation type="submission" date="2014-06" db="EMBL/GenBank/DDBJ databases">
        <authorList>
            <person name="Swart Estienne"/>
        </authorList>
    </citation>
    <scope>NUCLEOTIDE SEQUENCE [LARGE SCALE GENOMIC DNA]</scope>
    <source>
        <strain evidence="10 11">130c</strain>
    </source>
</reference>
<keyword evidence="4" id="KW-0653">Protein transport</keyword>
<gene>
    <name evidence="10" type="primary">Contig15795.g16838</name>
    <name evidence="10" type="ORF">STYLEM_6945</name>
</gene>
<dbReference type="PROSITE" id="PS51419">
    <property type="entry name" value="RAB"/>
    <property type="match status" value="1"/>
</dbReference>
<dbReference type="OrthoDB" id="9989112at2759"/>
<dbReference type="GO" id="GO:0015031">
    <property type="term" value="P:protein transport"/>
    <property type="evidence" value="ECO:0007669"/>
    <property type="project" value="UniProtKB-KW"/>
</dbReference>
<keyword evidence="7" id="KW-0636">Prenylation</keyword>
<evidence type="ECO:0000256" key="8">
    <source>
        <dbReference type="ARBA" id="ARBA00067801"/>
    </source>
</evidence>
<dbReference type="PROSITE" id="PS51417">
    <property type="entry name" value="ARF"/>
    <property type="match status" value="1"/>
</dbReference>
<dbReference type="Proteomes" id="UP000039865">
    <property type="component" value="Unassembled WGS sequence"/>
</dbReference>
<keyword evidence="2" id="KW-0813">Transport</keyword>
<dbReference type="OMA" id="MQIPCFE"/>
<dbReference type="EMBL" id="CCKQ01006653">
    <property type="protein sequence ID" value="CDW77976.1"/>
    <property type="molecule type" value="Genomic_DNA"/>
</dbReference>
<evidence type="ECO:0000256" key="5">
    <source>
        <dbReference type="ARBA" id="ARBA00023134"/>
    </source>
</evidence>
<dbReference type="InParanoid" id="A0A078A7Z1"/>
<dbReference type="AlphaFoldDB" id="A0A078A7Z1"/>
<dbReference type="InterPro" id="IPR005225">
    <property type="entry name" value="Small_GTP-bd"/>
</dbReference>
<dbReference type="SMART" id="SM00175">
    <property type="entry name" value="RAB"/>
    <property type="match status" value="1"/>
</dbReference>
<dbReference type="GO" id="GO:0030139">
    <property type="term" value="C:endocytic vesicle"/>
    <property type="evidence" value="ECO:0007669"/>
    <property type="project" value="UniProtKB-ARBA"/>
</dbReference>
<name>A0A078A7Z1_STYLE</name>
<dbReference type="GO" id="GO:0002682">
    <property type="term" value="P:regulation of immune system process"/>
    <property type="evidence" value="ECO:0007669"/>
    <property type="project" value="UniProtKB-ARBA"/>
</dbReference>
<evidence type="ECO:0000256" key="7">
    <source>
        <dbReference type="ARBA" id="ARBA00023289"/>
    </source>
</evidence>
<protein>
    <recommendedName>
        <fullName evidence="8">Ras-related protein Rab-7b</fullName>
    </recommendedName>
</protein>
<dbReference type="GO" id="GO:0003924">
    <property type="term" value="F:GTPase activity"/>
    <property type="evidence" value="ECO:0007669"/>
    <property type="project" value="InterPro"/>
</dbReference>
<dbReference type="GO" id="GO:0005764">
    <property type="term" value="C:lysosome"/>
    <property type="evidence" value="ECO:0007669"/>
    <property type="project" value="UniProtKB-ARBA"/>
</dbReference>
<dbReference type="PROSITE" id="PS51420">
    <property type="entry name" value="RHO"/>
    <property type="match status" value="1"/>
</dbReference>
<dbReference type="PANTHER" id="PTHR47981">
    <property type="entry name" value="RAB FAMILY"/>
    <property type="match status" value="1"/>
</dbReference>
<keyword evidence="3" id="KW-0547">Nucleotide-binding</keyword>
<dbReference type="GO" id="GO:0005770">
    <property type="term" value="C:late endosome"/>
    <property type="evidence" value="ECO:0007669"/>
    <property type="project" value="UniProtKB-ARBA"/>
</dbReference>
<dbReference type="Pfam" id="PF00071">
    <property type="entry name" value="Ras"/>
    <property type="match status" value="1"/>
</dbReference>
<accession>A0A078A7Z1</accession>
<sequence length="248" mass="27630">MEATPTPDPQTKPLRKCFVKLVIIGDSGVGKTSLIQMFEHNKFNQAFKPTIGADFSNKEITLDDRVVTLQIWDTAGQERFQSLGSAFYRGADCCVLVYDVTNNMSFENLLNWKQIFLTKSEPREPHTLPFLVLGNKSDVDEGQKKISEKEAKKFCNENGEMLCFETSAKNNVNVEAAFQALIARVVKRQDDMNKILGGGDGSKSTIPPGAKVGTNNMNKRANRSTKTKVQLGQLEKTEQKKNNCAKCN</sequence>
<evidence type="ECO:0000256" key="3">
    <source>
        <dbReference type="ARBA" id="ARBA00022741"/>
    </source>
</evidence>
<feature type="region of interest" description="Disordered" evidence="9">
    <location>
        <begin position="196"/>
        <end position="228"/>
    </location>
</feature>
<proteinExistence type="inferred from homology"/>
<evidence type="ECO:0000256" key="6">
    <source>
        <dbReference type="ARBA" id="ARBA00023288"/>
    </source>
</evidence>
<evidence type="ECO:0000313" key="11">
    <source>
        <dbReference type="Proteomes" id="UP000039865"/>
    </source>
</evidence>
<dbReference type="SUPFAM" id="SSF52540">
    <property type="entry name" value="P-loop containing nucleoside triphosphate hydrolases"/>
    <property type="match status" value="1"/>
</dbReference>
<organism evidence="10 11">
    <name type="scientific">Stylonychia lemnae</name>
    <name type="common">Ciliate</name>
    <dbReference type="NCBI Taxonomy" id="5949"/>
    <lineage>
        <taxon>Eukaryota</taxon>
        <taxon>Sar</taxon>
        <taxon>Alveolata</taxon>
        <taxon>Ciliophora</taxon>
        <taxon>Intramacronucleata</taxon>
        <taxon>Spirotrichea</taxon>
        <taxon>Stichotrichia</taxon>
        <taxon>Sporadotrichida</taxon>
        <taxon>Oxytrichidae</taxon>
        <taxon>Stylonychinae</taxon>
        <taxon>Stylonychia</taxon>
    </lineage>
</organism>
<evidence type="ECO:0000256" key="2">
    <source>
        <dbReference type="ARBA" id="ARBA00022448"/>
    </source>
</evidence>
<keyword evidence="11" id="KW-1185">Reference proteome</keyword>
<dbReference type="InterPro" id="IPR027417">
    <property type="entry name" value="P-loop_NTPase"/>
</dbReference>
<dbReference type="SMART" id="SM00174">
    <property type="entry name" value="RHO"/>
    <property type="match status" value="1"/>
</dbReference>
<dbReference type="GO" id="GO:0005525">
    <property type="term" value="F:GTP binding"/>
    <property type="evidence" value="ECO:0007669"/>
    <property type="project" value="UniProtKB-KW"/>
</dbReference>
<dbReference type="SMART" id="SM00176">
    <property type="entry name" value="RAN"/>
    <property type="match status" value="1"/>
</dbReference>
<evidence type="ECO:0000313" key="10">
    <source>
        <dbReference type="EMBL" id="CDW77976.1"/>
    </source>
</evidence>
<dbReference type="InterPro" id="IPR001806">
    <property type="entry name" value="Small_GTPase"/>
</dbReference>
<dbReference type="PROSITE" id="PS51421">
    <property type="entry name" value="RAS"/>
    <property type="match status" value="1"/>
</dbReference>
<evidence type="ECO:0000256" key="9">
    <source>
        <dbReference type="SAM" id="MobiDB-lite"/>
    </source>
</evidence>